<evidence type="ECO:0000313" key="1">
    <source>
        <dbReference type="EMBL" id="SMD46141.1"/>
    </source>
</evidence>
<accession>A0A1W2HBH6</accession>
<dbReference type="AlphaFoldDB" id="A0A1W2HBH6"/>
<reference evidence="2" key="1">
    <citation type="submission" date="2017-04" db="EMBL/GenBank/DDBJ databases">
        <authorList>
            <person name="Varghese N."/>
            <person name="Submissions S."/>
        </authorList>
    </citation>
    <scope>NUCLEOTIDE SEQUENCE [LARGE SCALE GENOMIC DNA]</scope>
    <source>
        <strain evidence="2">DSM 16537</strain>
    </source>
</reference>
<dbReference type="Proteomes" id="UP000192333">
    <property type="component" value="Chromosome I"/>
</dbReference>
<proteinExistence type="predicted"/>
<name>A0A1W2HBH6_9BACT</name>
<sequence length="48" mass="5579">MVMSEFSNDLAYNFALFFELQDPSWYLVLCSLYHLSAFADCTLFKSSI</sequence>
<dbReference type="EMBL" id="LT838813">
    <property type="protein sequence ID" value="SMD46141.1"/>
    <property type="molecule type" value="Genomic_DNA"/>
</dbReference>
<protein>
    <submittedName>
        <fullName evidence="1">Uncharacterized protein</fullName>
    </submittedName>
</protein>
<keyword evidence="2" id="KW-1185">Reference proteome</keyword>
<evidence type="ECO:0000313" key="2">
    <source>
        <dbReference type="Proteomes" id="UP000192333"/>
    </source>
</evidence>
<gene>
    <name evidence="1" type="ORF">SAMN00777080_4821</name>
</gene>
<organism evidence="1 2">
    <name type="scientific">Aquiflexum balticum DSM 16537</name>
    <dbReference type="NCBI Taxonomy" id="758820"/>
    <lineage>
        <taxon>Bacteria</taxon>
        <taxon>Pseudomonadati</taxon>
        <taxon>Bacteroidota</taxon>
        <taxon>Cytophagia</taxon>
        <taxon>Cytophagales</taxon>
        <taxon>Cyclobacteriaceae</taxon>
        <taxon>Aquiflexum</taxon>
    </lineage>
</organism>